<dbReference type="EMBL" id="HACG01040276">
    <property type="protein sequence ID" value="CEK87141.1"/>
    <property type="molecule type" value="Transcribed_RNA"/>
</dbReference>
<name>A0A0B7B266_9EUPU</name>
<dbReference type="EMBL" id="HACG01040273">
    <property type="protein sequence ID" value="CEK87138.1"/>
    <property type="molecule type" value="Transcribed_RNA"/>
</dbReference>
<organism evidence="2">
    <name type="scientific">Arion vulgaris</name>
    <dbReference type="NCBI Taxonomy" id="1028688"/>
    <lineage>
        <taxon>Eukaryota</taxon>
        <taxon>Metazoa</taxon>
        <taxon>Spiralia</taxon>
        <taxon>Lophotrochozoa</taxon>
        <taxon>Mollusca</taxon>
        <taxon>Gastropoda</taxon>
        <taxon>Heterobranchia</taxon>
        <taxon>Euthyneura</taxon>
        <taxon>Panpulmonata</taxon>
        <taxon>Eupulmonata</taxon>
        <taxon>Stylommatophora</taxon>
        <taxon>Helicina</taxon>
        <taxon>Arionoidea</taxon>
        <taxon>Arionidae</taxon>
        <taxon>Arion</taxon>
    </lineage>
</organism>
<evidence type="ECO:0000256" key="1">
    <source>
        <dbReference type="SAM" id="MobiDB-lite"/>
    </source>
</evidence>
<evidence type="ECO:0000313" key="6">
    <source>
        <dbReference type="EMBL" id="CEK87146.1"/>
    </source>
</evidence>
<feature type="region of interest" description="Disordered" evidence="1">
    <location>
        <begin position="14"/>
        <end position="49"/>
    </location>
</feature>
<evidence type="ECO:0000313" key="5">
    <source>
        <dbReference type="EMBL" id="CEK87144.1"/>
    </source>
</evidence>
<dbReference type="EMBL" id="HACG01040281">
    <property type="protein sequence ID" value="CEK87146.1"/>
    <property type="molecule type" value="Transcribed_RNA"/>
</dbReference>
<feature type="region of interest" description="Disordered" evidence="1">
    <location>
        <begin position="62"/>
        <end position="87"/>
    </location>
</feature>
<dbReference type="EMBL" id="HACG01040278">
    <property type="protein sequence ID" value="CEK87143.1"/>
    <property type="molecule type" value="Transcribed_RNA"/>
</dbReference>
<protein>
    <submittedName>
        <fullName evidence="2">Uncharacterized protein</fullName>
    </submittedName>
</protein>
<proteinExistence type="predicted"/>
<evidence type="ECO:0000313" key="2">
    <source>
        <dbReference type="EMBL" id="CEK87138.1"/>
    </source>
</evidence>
<sequence length="221" mass="24399">MVEEKHAAKYAALSLSNSSISSMPDNTTDELMPPPYSDDPPAYSTVAEYSSMYSSTEPSLDYMSKLPFEEPSSARSNSSLPPSNVQLYSQLPANPQVLPPRLPPRHTISHHPMNIVTATPQNIQQPDTDKHVPISAPRTFKSIAPHKALLQPTTSRIVETKVTGHRKIKSHVTDLETGKEYYVKEKTSKNGRKSKAVIVEVGGPKTYVKETPTMTVVCQKK</sequence>
<dbReference type="EMBL" id="HACG01040279">
    <property type="protein sequence ID" value="CEK87144.1"/>
    <property type="molecule type" value="Transcribed_RNA"/>
</dbReference>
<feature type="compositionally biased region" description="Low complexity" evidence="1">
    <location>
        <begin position="71"/>
        <end position="83"/>
    </location>
</feature>
<evidence type="ECO:0000313" key="3">
    <source>
        <dbReference type="EMBL" id="CEK87141.1"/>
    </source>
</evidence>
<gene>
    <name evidence="2" type="primary">ORF157593</name>
    <name evidence="3" type="synonym">ORF157613</name>
    <name evidence="4" type="synonym">ORF157633</name>
    <name evidence="5" type="synonym">ORF157645</name>
    <name evidence="6" type="synonym">ORF157663</name>
</gene>
<dbReference type="AlphaFoldDB" id="A0A0B7B266"/>
<evidence type="ECO:0000313" key="4">
    <source>
        <dbReference type="EMBL" id="CEK87143.1"/>
    </source>
</evidence>
<accession>A0A0B7B266</accession>
<reference evidence="2" key="1">
    <citation type="submission" date="2014-12" db="EMBL/GenBank/DDBJ databases">
        <title>Insight into the proteome of Arion vulgaris.</title>
        <authorList>
            <person name="Aradska J."/>
            <person name="Bulat T."/>
            <person name="Smidak R."/>
            <person name="Sarate P."/>
            <person name="Gangsoo J."/>
            <person name="Sialana F."/>
            <person name="Bilban M."/>
            <person name="Lubec G."/>
        </authorList>
    </citation>
    <scope>NUCLEOTIDE SEQUENCE</scope>
    <source>
        <tissue evidence="2">Skin</tissue>
    </source>
</reference>